<dbReference type="HOGENOM" id="CLU_2120377_0_0_1"/>
<name>F0ULY3_AJEC8</name>
<accession>F0ULY3</accession>
<dbReference type="EMBL" id="DS990640">
    <property type="protein sequence ID" value="EGC47233.1"/>
    <property type="molecule type" value="Genomic_DNA"/>
</dbReference>
<evidence type="ECO:0000313" key="2">
    <source>
        <dbReference type="EMBL" id="EGC47233.1"/>
    </source>
</evidence>
<evidence type="ECO:0000313" key="3">
    <source>
        <dbReference type="Proteomes" id="UP000008142"/>
    </source>
</evidence>
<evidence type="ECO:0000256" key="1">
    <source>
        <dbReference type="SAM" id="MobiDB-lite"/>
    </source>
</evidence>
<sequence length="114" mass="11920">MALRSTVTGVGERILFHKAVCKTPASECRSGSVAPAPAPHPATTINTDTAGPLPRSRPMVQGVKYTCQFVAAPPKGAVGVQENFSLTAAGEGVTSGTPDLCRRRRSETSHLDCE</sequence>
<proteinExistence type="predicted"/>
<dbReference type="Proteomes" id="UP000008142">
    <property type="component" value="Unassembled WGS sequence"/>
</dbReference>
<gene>
    <name evidence="2" type="ORF">HCEG_06448</name>
</gene>
<protein>
    <submittedName>
        <fullName evidence="2">Predicted protein</fullName>
    </submittedName>
</protein>
<organism evidence="3">
    <name type="scientific">Ajellomyces capsulatus (strain H88)</name>
    <name type="common">Darling's disease fungus</name>
    <name type="synonym">Histoplasma capsulatum</name>
    <dbReference type="NCBI Taxonomy" id="544711"/>
    <lineage>
        <taxon>Eukaryota</taxon>
        <taxon>Fungi</taxon>
        <taxon>Dikarya</taxon>
        <taxon>Ascomycota</taxon>
        <taxon>Pezizomycotina</taxon>
        <taxon>Eurotiomycetes</taxon>
        <taxon>Eurotiomycetidae</taxon>
        <taxon>Onygenales</taxon>
        <taxon>Ajellomycetaceae</taxon>
        <taxon>Histoplasma</taxon>
    </lineage>
</organism>
<reference evidence="3" key="1">
    <citation type="submission" date="2008-07" db="EMBL/GenBank/DDBJ databases">
        <title>Annotation of Ajellomyces capsulatus strain H88.</title>
        <authorList>
            <person name="Champion M."/>
            <person name="Cuomo C."/>
            <person name="Ma L.-J."/>
            <person name="Henn M.R."/>
            <person name="Sil A."/>
            <person name="Goldman B."/>
            <person name="Young S.K."/>
            <person name="Kodira C.D."/>
            <person name="Zeng Q."/>
            <person name="Koehrsen M."/>
            <person name="Alvarado L."/>
            <person name="Berlin A."/>
            <person name="Borenstein D."/>
            <person name="Chen Z."/>
            <person name="Engels R."/>
            <person name="Freedman E."/>
            <person name="Gellesch M."/>
            <person name="Goldberg J."/>
            <person name="Griggs A."/>
            <person name="Gujja S."/>
            <person name="Heiman D."/>
            <person name="Hepburn T."/>
            <person name="Howarth C."/>
            <person name="Jen D."/>
            <person name="Larson L."/>
            <person name="Lewis B."/>
            <person name="Mehta T."/>
            <person name="Park D."/>
            <person name="Pearson M."/>
            <person name="Roberts A."/>
            <person name="Saif S."/>
            <person name="Shea T."/>
            <person name="Shenoy N."/>
            <person name="Sisk P."/>
            <person name="Stolte C."/>
            <person name="Sykes S."/>
            <person name="Walk T."/>
            <person name="White J."/>
            <person name="Yandava C."/>
            <person name="Klein B."/>
            <person name="McEwen J.G."/>
            <person name="Puccia R."/>
            <person name="Goldman G.H."/>
            <person name="Felipe M.S."/>
            <person name="Nino-Vega G."/>
            <person name="San-Blas G."/>
            <person name="Taylor J."/>
            <person name="Mendoza L."/>
            <person name="Galagan J."/>
            <person name="Nusbaum C."/>
            <person name="Birren B."/>
        </authorList>
    </citation>
    <scope>NUCLEOTIDE SEQUENCE [LARGE SCALE GENOMIC DNA]</scope>
    <source>
        <strain evidence="3">H88</strain>
    </source>
</reference>
<feature type="region of interest" description="Disordered" evidence="1">
    <location>
        <begin position="29"/>
        <end position="56"/>
    </location>
</feature>
<dbReference type="AlphaFoldDB" id="F0ULY3"/>
<feature type="region of interest" description="Disordered" evidence="1">
    <location>
        <begin position="90"/>
        <end position="114"/>
    </location>
</feature>